<name>A0A484K324_9ASTE</name>
<dbReference type="PANTHER" id="PTHR37610:SF96">
    <property type="entry name" value="RETROTRANSPOSON COPIA-LIKE N-TERMINAL DOMAIN-CONTAINING PROTEIN"/>
    <property type="match status" value="1"/>
</dbReference>
<proteinExistence type="predicted"/>
<sequence>MSADGNSNPKKTRLIHDPSSIYYLHPSEGPGNSLTKYLLKSDNFDIWEKAIRNALCGRGKSVFLSPGGIPKPTDEHELSAWSANNQIICSWIFNSVDESIQPSIVSHSVASVLWEDLKKRYGCSNGPRVYQLKSELNSLRQKGQTFVSYYNQFITLWNQLHGTSDPTNGCKCEAAALTRARIERDKTIDFLLGLDDEQFGPIRSQILGTEPVVDIDRAYFLVTQEERHRHIVRARDDRTDSVAFAAKTDRHPSPYGKPLCSHCGRTNHSVETCFEIIGFPPQYGRGGGNRGGSTCGGRGAGLPAGRGGRGSGGILGSKPAQSGSGSAVVPAPAVHAASGDANSSLSDQMSRLMSMLEASASHTYSGSGFIDRRTFVLGKRRKNKRQNYDSKERYQRAHRKARIAKLRIWKRRKAAWERDDPEETFSVDSANSICGAGVDIPLVDSARLDK</sequence>
<dbReference type="EMBL" id="OOIL02000093">
    <property type="protein sequence ID" value="VFQ60053.1"/>
    <property type="molecule type" value="Genomic_DNA"/>
</dbReference>
<dbReference type="PANTHER" id="PTHR37610">
    <property type="entry name" value="CCHC-TYPE DOMAIN-CONTAINING PROTEIN"/>
    <property type="match status" value="1"/>
</dbReference>
<dbReference type="InterPro" id="IPR005162">
    <property type="entry name" value="Retrotrans_gag_dom"/>
</dbReference>
<evidence type="ECO:0000259" key="3">
    <source>
        <dbReference type="Pfam" id="PF14244"/>
    </source>
</evidence>
<gene>
    <name evidence="4" type="ORF">CCAM_LOCUS1829</name>
</gene>
<accession>A0A484K324</accession>
<organism evidence="4 5">
    <name type="scientific">Cuscuta campestris</name>
    <dbReference type="NCBI Taxonomy" id="132261"/>
    <lineage>
        <taxon>Eukaryota</taxon>
        <taxon>Viridiplantae</taxon>
        <taxon>Streptophyta</taxon>
        <taxon>Embryophyta</taxon>
        <taxon>Tracheophyta</taxon>
        <taxon>Spermatophyta</taxon>
        <taxon>Magnoliopsida</taxon>
        <taxon>eudicotyledons</taxon>
        <taxon>Gunneridae</taxon>
        <taxon>Pentapetalae</taxon>
        <taxon>asterids</taxon>
        <taxon>lamiids</taxon>
        <taxon>Solanales</taxon>
        <taxon>Convolvulaceae</taxon>
        <taxon>Cuscuteae</taxon>
        <taxon>Cuscuta</taxon>
        <taxon>Cuscuta subgen. Grammica</taxon>
        <taxon>Cuscuta sect. Cleistogrammica</taxon>
    </lineage>
</organism>
<evidence type="ECO:0000256" key="1">
    <source>
        <dbReference type="SAM" id="MobiDB-lite"/>
    </source>
</evidence>
<evidence type="ECO:0000313" key="4">
    <source>
        <dbReference type="EMBL" id="VFQ60053.1"/>
    </source>
</evidence>
<dbReference type="AlphaFoldDB" id="A0A484K324"/>
<dbReference type="Pfam" id="PF14244">
    <property type="entry name" value="Retrotran_gag_3"/>
    <property type="match status" value="1"/>
</dbReference>
<evidence type="ECO:0000313" key="5">
    <source>
        <dbReference type="Proteomes" id="UP000595140"/>
    </source>
</evidence>
<feature type="region of interest" description="Disordered" evidence="1">
    <location>
        <begin position="289"/>
        <end position="328"/>
    </location>
</feature>
<dbReference type="OrthoDB" id="5544992at2759"/>
<evidence type="ECO:0000259" key="2">
    <source>
        <dbReference type="Pfam" id="PF03732"/>
    </source>
</evidence>
<evidence type="ECO:0008006" key="6">
    <source>
        <dbReference type="Google" id="ProtNLM"/>
    </source>
</evidence>
<feature type="domain" description="Retrotransposon gag" evidence="2">
    <location>
        <begin position="91"/>
        <end position="162"/>
    </location>
</feature>
<feature type="compositionally biased region" description="Gly residues" evidence="1">
    <location>
        <begin position="289"/>
        <end position="315"/>
    </location>
</feature>
<protein>
    <recommendedName>
        <fullName evidence="6">Retrotransposon Copia-like N-terminal domain-containing protein</fullName>
    </recommendedName>
</protein>
<reference evidence="4 5" key="1">
    <citation type="submission" date="2018-04" db="EMBL/GenBank/DDBJ databases">
        <authorList>
            <person name="Vogel A."/>
        </authorList>
    </citation>
    <scope>NUCLEOTIDE SEQUENCE [LARGE SCALE GENOMIC DNA]</scope>
</reference>
<dbReference type="InterPro" id="IPR029472">
    <property type="entry name" value="Copia-like_N"/>
</dbReference>
<keyword evidence="5" id="KW-1185">Reference proteome</keyword>
<feature type="domain" description="Retrotransposon Copia-like N-terminal" evidence="3">
    <location>
        <begin position="25"/>
        <end position="72"/>
    </location>
</feature>
<dbReference type="Pfam" id="PF03732">
    <property type="entry name" value="Retrotrans_gag"/>
    <property type="match status" value="1"/>
</dbReference>
<dbReference type="Proteomes" id="UP000595140">
    <property type="component" value="Unassembled WGS sequence"/>
</dbReference>